<evidence type="ECO:0000313" key="3">
    <source>
        <dbReference type="Proteomes" id="UP000002011"/>
    </source>
</evidence>
<dbReference type="KEGG" id="dfe:Dfer_2358"/>
<reference evidence="2 3" key="1">
    <citation type="journal article" date="2009" name="Stand. Genomic Sci.">
        <title>Complete genome sequence of Dyadobacter fermentans type strain (NS114).</title>
        <authorList>
            <person name="Lang E."/>
            <person name="Lapidus A."/>
            <person name="Chertkov O."/>
            <person name="Brettin T."/>
            <person name="Detter J.C."/>
            <person name="Han C."/>
            <person name="Copeland A."/>
            <person name="Glavina Del Rio T."/>
            <person name="Nolan M."/>
            <person name="Chen F."/>
            <person name="Lucas S."/>
            <person name="Tice H."/>
            <person name="Cheng J.F."/>
            <person name="Land M."/>
            <person name="Hauser L."/>
            <person name="Chang Y.J."/>
            <person name="Jeffries C.D."/>
            <person name="Kopitz M."/>
            <person name="Bruce D."/>
            <person name="Goodwin L."/>
            <person name="Pitluck S."/>
            <person name="Ovchinnikova G."/>
            <person name="Pati A."/>
            <person name="Ivanova N."/>
            <person name="Mavrommatis K."/>
            <person name="Chen A."/>
            <person name="Palaniappan K."/>
            <person name="Chain P."/>
            <person name="Bristow J."/>
            <person name="Eisen J.A."/>
            <person name="Markowitz V."/>
            <person name="Hugenholtz P."/>
            <person name="Goker M."/>
            <person name="Rohde M."/>
            <person name="Kyrpides N.C."/>
            <person name="Klenk H.P."/>
        </authorList>
    </citation>
    <scope>NUCLEOTIDE SEQUENCE [LARGE SCALE GENOMIC DNA]</scope>
    <source>
        <strain evidence="3">ATCC 700827 / DSM 18053 / CIP 107007 / KCTC 52180 / NS114</strain>
    </source>
</reference>
<dbReference type="EMBL" id="CP001619">
    <property type="protein sequence ID" value="ACT93576.1"/>
    <property type="molecule type" value="Genomic_DNA"/>
</dbReference>
<organism evidence="2 3">
    <name type="scientific">Dyadobacter fermentans (strain ATCC 700827 / DSM 18053 / CIP 107007 / KCTC 52180 / NS114)</name>
    <dbReference type="NCBI Taxonomy" id="471854"/>
    <lineage>
        <taxon>Bacteria</taxon>
        <taxon>Pseudomonadati</taxon>
        <taxon>Bacteroidota</taxon>
        <taxon>Cytophagia</taxon>
        <taxon>Cytophagales</taxon>
        <taxon>Spirosomataceae</taxon>
        <taxon>Dyadobacter</taxon>
    </lineage>
</organism>
<evidence type="ECO:0008006" key="4">
    <source>
        <dbReference type="Google" id="ProtNLM"/>
    </source>
</evidence>
<sequence length="279" mass="30721">MRNFLLSQLLLCLSLSGTAICQGVETIVIKAIPLEITTSKTTHLVFPYNIKTVDRGNGEILAQTAAGFDNILQVKAAMASFDTTNLTVITGDGTLYSFLASYCPNPVSINIRIGKSMNVGATSVAEPNEAEIEQALIQASQNDSSNVSIKDQSSQAKLELSGIYICGDILLYKLILTNNSPIKYDIETLRFYIRDKKRPKRTAIQESYITPFRVLSDTTSVGPSAQHTFVYAIPKMTIPDKKLLSIALYEKNGGRHLRLKVRNRHILKSIPLQVSPSNL</sequence>
<evidence type="ECO:0000313" key="2">
    <source>
        <dbReference type="EMBL" id="ACT93576.1"/>
    </source>
</evidence>
<dbReference type="AlphaFoldDB" id="C6VZU8"/>
<keyword evidence="1" id="KW-0732">Signal</keyword>
<evidence type="ECO:0000256" key="1">
    <source>
        <dbReference type="SAM" id="SignalP"/>
    </source>
</evidence>
<dbReference type="RefSeq" id="WP_015811826.1">
    <property type="nucleotide sequence ID" value="NC_013037.1"/>
</dbReference>
<proteinExistence type="predicted"/>
<dbReference type="InterPro" id="IPR022298">
    <property type="entry name" value="Conjug_transposon_TraN"/>
</dbReference>
<feature type="chain" id="PRO_5002972166" description="Conjugative transposon protein TraN" evidence="1">
    <location>
        <begin position="22"/>
        <end position="279"/>
    </location>
</feature>
<name>C6VZU8_DYAFD</name>
<dbReference type="Proteomes" id="UP000002011">
    <property type="component" value="Chromosome"/>
</dbReference>
<dbReference type="Pfam" id="PF13595">
    <property type="entry name" value="DUF4138"/>
    <property type="match status" value="1"/>
</dbReference>
<feature type="signal peptide" evidence="1">
    <location>
        <begin position="1"/>
        <end position="21"/>
    </location>
</feature>
<dbReference type="eggNOG" id="COG3504">
    <property type="taxonomic scope" value="Bacteria"/>
</dbReference>
<keyword evidence="3" id="KW-1185">Reference proteome</keyword>
<protein>
    <recommendedName>
        <fullName evidence="4">Conjugative transposon protein TraN</fullName>
    </recommendedName>
</protein>
<dbReference type="STRING" id="471854.Dfer_2358"/>
<dbReference type="NCBIfam" id="TIGR03780">
    <property type="entry name" value="Bac_Flav_CT_N"/>
    <property type="match status" value="1"/>
</dbReference>
<accession>C6VZU8</accession>
<dbReference type="OrthoDB" id="1038500at2"/>
<gene>
    <name evidence="2" type="ordered locus">Dfer_2358</name>
</gene>
<dbReference type="HOGENOM" id="CLU_059718_0_0_10"/>